<dbReference type="RefSeq" id="WP_098406749.1">
    <property type="nucleotide sequence ID" value="NZ_PDJE01000001.1"/>
</dbReference>
<name>A0A2A9DU03_9MICO</name>
<evidence type="ECO:0000313" key="3">
    <source>
        <dbReference type="EMBL" id="PFG30267.1"/>
    </source>
</evidence>
<reference evidence="3 4" key="1">
    <citation type="submission" date="2017-10" db="EMBL/GenBank/DDBJ databases">
        <title>Sequencing the genomes of 1000 actinobacteria strains.</title>
        <authorList>
            <person name="Klenk H.-P."/>
        </authorList>
    </citation>
    <scope>NUCLEOTIDE SEQUENCE [LARGE SCALE GENOMIC DNA]</scope>
    <source>
        <strain evidence="3 4">DSM 21798</strain>
    </source>
</reference>
<feature type="transmembrane region" description="Helical" evidence="2">
    <location>
        <begin position="64"/>
        <end position="87"/>
    </location>
</feature>
<keyword evidence="2" id="KW-0472">Membrane</keyword>
<keyword evidence="2" id="KW-0812">Transmembrane</keyword>
<organism evidence="3 4">
    <name type="scientific">Paramicrobacterium agarici</name>
    <dbReference type="NCBI Taxonomy" id="630514"/>
    <lineage>
        <taxon>Bacteria</taxon>
        <taxon>Bacillati</taxon>
        <taxon>Actinomycetota</taxon>
        <taxon>Actinomycetes</taxon>
        <taxon>Micrococcales</taxon>
        <taxon>Microbacteriaceae</taxon>
        <taxon>Paramicrobacterium</taxon>
    </lineage>
</organism>
<proteinExistence type="predicted"/>
<dbReference type="AlphaFoldDB" id="A0A2A9DU03"/>
<protein>
    <submittedName>
        <fullName evidence="3">Uncharacterized protein</fullName>
    </submittedName>
</protein>
<evidence type="ECO:0000256" key="2">
    <source>
        <dbReference type="SAM" id="Phobius"/>
    </source>
</evidence>
<gene>
    <name evidence="3" type="ORF">ATJ78_1195</name>
</gene>
<keyword evidence="4" id="KW-1185">Reference proteome</keyword>
<evidence type="ECO:0000313" key="4">
    <source>
        <dbReference type="Proteomes" id="UP000221369"/>
    </source>
</evidence>
<comment type="caution">
    <text evidence="3">The sequence shown here is derived from an EMBL/GenBank/DDBJ whole genome shotgun (WGS) entry which is preliminary data.</text>
</comment>
<dbReference type="Proteomes" id="UP000221369">
    <property type="component" value="Unassembled WGS sequence"/>
</dbReference>
<keyword evidence="2" id="KW-1133">Transmembrane helix</keyword>
<evidence type="ECO:0000256" key="1">
    <source>
        <dbReference type="SAM" id="MobiDB-lite"/>
    </source>
</evidence>
<feature type="transmembrane region" description="Helical" evidence="2">
    <location>
        <begin position="93"/>
        <end position="117"/>
    </location>
</feature>
<feature type="region of interest" description="Disordered" evidence="1">
    <location>
        <begin position="1"/>
        <end position="57"/>
    </location>
</feature>
<dbReference type="EMBL" id="PDJE01000001">
    <property type="protein sequence ID" value="PFG30267.1"/>
    <property type="molecule type" value="Genomic_DNA"/>
</dbReference>
<sequence>MSTESSSFKRNNDGDPADATSETASTERLEPTASWSTEAPHEPSAAGGRPEASASAHRPRRSPIFGTIFWGVVLLVFAVVMAVLAIPTITVDVVALTIAALVVLGALLVVAGVAASVRNRRN</sequence>
<accession>A0A2A9DU03</accession>